<name>A0ABV1EJC8_9FIRM</name>
<dbReference type="PANTHER" id="PTHR36449">
    <property type="entry name" value="ACETYLTRANSFERASE-RELATED"/>
    <property type="match status" value="1"/>
</dbReference>
<gene>
    <name evidence="4" type="ORF">AAAT04_09190</name>
</gene>
<keyword evidence="1" id="KW-1277">Toxin-antitoxin system</keyword>
<organism evidence="4 5">
    <name type="scientific">Coprococcus ammoniilyticus</name>
    <dbReference type="NCBI Taxonomy" id="2981785"/>
    <lineage>
        <taxon>Bacteria</taxon>
        <taxon>Bacillati</taxon>
        <taxon>Bacillota</taxon>
        <taxon>Clostridia</taxon>
        <taxon>Lachnospirales</taxon>
        <taxon>Lachnospiraceae</taxon>
        <taxon>Coprococcus</taxon>
    </lineage>
</organism>
<evidence type="ECO:0000313" key="4">
    <source>
        <dbReference type="EMBL" id="MEQ2454209.1"/>
    </source>
</evidence>
<evidence type="ECO:0000313" key="5">
    <source>
        <dbReference type="Proteomes" id="UP001482186"/>
    </source>
</evidence>
<dbReference type="Proteomes" id="UP001482186">
    <property type="component" value="Unassembled WGS sequence"/>
</dbReference>
<accession>A0ABV1EJC8</accession>
<protein>
    <submittedName>
        <fullName evidence="4">GNAT family N-acetyltransferase</fullName>
    </submittedName>
</protein>
<dbReference type="PANTHER" id="PTHR36449:SF1">
    <property type="entry name" value="ACETYLTRANSFERASE"/>
    <property type="match status" value="1"/>
</dbReference>
<dbReference type="SUPFAM" id="SSF55729">
    <property type="entry name" value="Acyl-CoA N-acyltransferases (Nat)"/>
    <property type="match status" value="1"/>
</dbReference>
<evidence type="ECO:0000256" key="1">
    <source>
        <dbReference type="ARBA" id="ARBA00022649"/>
    </source>
</evidence>
<evidence type="ECO:0000256" key="3">
    <source>
        <dbReference type="ARBA" id="ARBA00023315"/>
    </source>
</evidence>
<keyword evidence="5" id="KW-1185">Reference proteome</keyword>
<dbReference type="InterPro" id="IPR016181">
    <property type="entry name" value="Acyl_CoA_acyltransferase"/>
</dbReference>
<comment type="caution">
    <text evidence="4">The sequence shown here is derived from an EMBL/GenBank/DDBJ whole genome shotgun (WGS) entry which is preliminary data.</text>
</comment>
<sequence>MGELQFKIVSRKVEQSNFDCGIESINADIVNSYYPTILQHAYAYSIIANNRIVGYFQIMFRDIELNDLPEDISEYDSGKKENKISAVHINFIAIDKRYHRNNLGTFTLRIIIEYVRQLTQRWPIRIITIDARNELIHWYKEEGFLFMPHNRAGQDGVTRAMYMDCFRYQKELNDYIESIS</sequence>
<evidence type="ECO:0000256" key="2">
    <source>
        <dbReference type="ARBA" id="ARBA00022679"/>
    </source>
</evidence>
<dbReference type="Gene3D" id="3.40.630.30">
    <property type="match status" value="1"/>
</dbReference>
<keyword evidence="2" id="KW-0808">Transferase</keyword>
<keyword evidence="3" id="KW-0012">Acyltransferase</keyword>
<dbReference type="EMBL" id="JBBNFM010000005">
    <property type="protein sequence ID" value="MEQ2454209.1"/>
    <property type="molecule type" value="Genomic_DNA"/>
</dbReference>
<dbReference type="RefSeq" id="WP_182439451.1">
    <property type="nucleotide sequence ID" value="NZ_JBBNFM010000005.1"/>
</dbReference>
<proteinExistence type="predicted"/>
<reference evidence="4 5" key="1">
    <citation type="submission" date="2024-04" db="EMBL/GenBank/DDBJ databases">
        <title>Human intestinal bacterial collection.</title>
        <authorList>
            <person name="Pauvert C."/>
            <person name="Hitch T.C.A."/>
            <person name="Clavel T."/>
        </authorList>
    </citation>
    <scope>NUCLEOTIDE SEQUENCE [LARGE SCALE GENOMIC DNA]</scope>
    <source>
        <strain evidence="4 5">CLA-AA-H141</strain>
    </source>
</reference>